<keyword evidence="2" id="KW-0732">Signal</keyword>
<dbReference type="PANTHER" id="PTHR31475:SF5">
    <property type="entry name" value="UPF0462 PROTEIN C4ORF33 HOMOLOG"/>
    <property type="match status" value="1"/>
</dbReference>
<dbReference type="Proteomes" id="UP000887540">
    <property type="component" value="Unplaced"/>
</dbReference>
<evidence type="ECO:0000256" key="2">
    <source>
        <dbReference type="SAM" id="SignalP"/>
    </source>
</evidence>
<dbReference type="Gene3D" id="2.60.40.1190">
    <property type="match status" value="1"/>
</dbReference>
<dbReference type="AlphaFoldDB" id="A0A914DBA7"/>
<sequence length="213" mass="24460">MSTQFLIFFLFLLINQAIAGGLDNQINTTWNGQPIGKHEPVKFHMEYENKTNGPVIHINFTAPYFNDIKPDCSIGFCADLYNYEVVEFFFANDTNQYLEIEIGPHDNWLVILLSGYRQDFLVETNMTLNLNNNLSGNIWTSSFEIPLSYFPNCVTKYNAYEIHTTTSNDTNTYNFNDGFGNRTFESLFPATGSNATQPDFHALWFFGQLNMTD</sequence>
<accession>A0A914DBA7</accession>
<keyword evidence="3" id="KW-1185">Reference proteome</keyword>
<name>A0A914DBA7_9BILA</name>
<proteinExistence type="inferred from homology"/>
<evidence type="ECO:0000256" key="1">
    <source>
        <dbReference type="ARBA" id="ARBA00038085"/>
    </source>
</evidence>
<dbReference type="WBParaSite" id="ACRNAN_scaffold2181.g28561.t1">
    <property type="protein sequence ID" value="ACRNAN_scaffold2181.g28561.t1"/>
    <property type="gene ID" value="ACRNAN_scaffold2181.g28561"/>
</dbReference>
<feature type="signal peptide" evidence="2">
    <location>
        <begin position="1"/>
        <end position="19"/>
    </location>
</feature>
<feature type="chain" id="PRO_5037777879" evidence="2">
    <location>
        <begin position="20"/>
        <end position="213"/>
    </location>
</feature>
<organism evidence="3 4">
    <name type="scientific">Acrobeloides nanus</name>
    <dbReference type="NCBI Taxonomy" id="290746"/>
    <lineage>
        <taxon>Eukaryota</taxon>
        <taxon>Metazoa</taxon>
        <taxon>Ecdysozoa</taxon>
        <taxon>Nematoda</taxon>
        <taxon>Chromadorea</taxon>
        <taxon>Rhabditida</taxon>
        <taxon>Tylenchina</taxon>
        <taxon>Cephalobomorpha</taxon>
        <taxon>Cephaloboidea</taxon>
        <taxon>Cephalobidae</taxon>
        <taxon>Acrobeloides</taxon>
    </lineage>
</organism>
<protein>
    <submittedName>
        <fullName evidence="4">Uncharacterized protein</fullName>
    </submittedName>
</protein>
<dbReference type="PANTHER" id="PTHR31475">
    <property type="entry name" value="UPF0462 PROTEIN"/>
    <property type="match status" value="1"/>
</dbReference>
<evidence type="ECO:0000313" key="4">
    <source>
        <dbReference type="WBParaSite" id="ACRNAN_scaffold2181.g28561.t1"/>
    </source>
</evidence>
<comment type="similarity">
    <text evidence="1">Belongs to the UPF0462 family.</text>
</comment>
<evidence type="ECO:0000313" key="3">
    <source>
        <dbReference type="Proteomes" id="UP000887540"/>
    </source>
</evidence>
<reference evidence="4" key="1">
    <citation type="submission" date="2022-11" db="UniProtKB">
        <authorList>
            <consortium name="WormBaseParasite"/>
        </authorList>
    </citation>
    <scope>IDENTIFICATION</scope>
</reference>